<feature type="transmembrane region" description="Helical" evidence="6">
    <location>
        <begin position="196"/>
        <end position="214"/>
    </location>
</feature>
<dbReference type="PANTHER" id="PTHR30086:SF20">
    <property type="entry name" value="ARGININE EXPORTER PROTEIN ARGO-RELATED"/>
    <property type="match status" value="1"/>
</dbReference>
<dbReference type="PANTHER" id="PTHR30086">
    <property type="entry name" value="ARGININE EXPORTER PROTEIN ARGO"/>
    <property type="match status" value="1"/>
</dbReference>
<evidence type="ECO:0000313" key="8">
    <source>
        <dbReference type="Proteomes" id="UP000219412"/>
    </source>
</evidence>
<evidence type="ECO:0000256" key="6">
    <source>
        <dbReference type="SAM" id="Phobius"/>
    </source>
</evidence>
<keyword evidence="4 6" id="KW-1133">Transmembrane helix</keyword>
<feature type="transmembrane region" description="Helical" evidence="6">
    <location>
        <begin position="124"/>
        <end position="146"/>
    </location>
</feature>
<dbReference type="Proteomes" id="UP000219412">
    <property type="component" value="Unassembled WGS sequence"/>
</dbReference>
<keyword evidence="2" id="KW-1003">Cell membrane</keyword>
<keyword evidence="3 6" id="KW-0812">Transmembrane</keyword>
<comment type="subcellular location">
    <subcellularLocation>
        <location evidence="1">Cell membrane</location>
        <topology evidence="1">Multi-pass membrane protein</topology>
    </subcellularLocation>
</comment>
<dbReference type="GO" id="GO:0015171">
    <property type="term" value="F:amino acid transmembrane transporter activity"/>
    <property type="evidence" value="ECO:0007669"/>
    <property type="project" value="TreeGrafter"/>
</dbReference>
<proteinExistence type="predicted"/>
<dbReference type="AlphaFoldDB" id="A0A285UQD4"/>
<evidence type="ECO:0000256" key="3">
    <source>
        <dbReference type="ARBA" id="ARBA00022692"/>
    </source>
</evidence>
<dbReference type="RefSeq" id="WP_245844597.1">
    <property type="nucleotide sequence ID" value="NZ_OBQF01000004.1"/>
</dbReference>
<dbReference type="EMBL" id="OBQF01000004">
    <property type="protein sequence ID" value="SOC42856.1"/>
    <property type="molecule type" value="Genomic_DNA"/>
</dbReference>
<evidence type="ECO:0000313" key="7">
    <source>
        <dbReference type="EMBL" id="SOC42856.1"/>
    </source>
</evidence>
<dbReference type="Pfam" id="PF01810">
    <property type="entry name" value="LysE"/>
    <property type="match status" value="1"/>
</dbReference>
<evidence type="ECO:0000256" key="1">
    <source>
        <dbReference type="ARBA" id="ARBA00004651"/>
    </source>
</evidence>
<dbReference type="GO" id="GO:0005886">
    <property type="term" value="C:plasma membrane"/>
    <property type="evidence" value="ECO:0007669"/>
    <property type="project" value="UniProtKB-SubCell"/>
</dbReference>
<feature type="transmembrane region" description="Helical" evidence="6">
    <location>
        <begin position="6"/>
        <end position="27"/>
    </location>
</feature>
<keyword evidence="5 6" id="KW-0472">Membrane</keyword>
<keyword evidence="8" id="KW-1185">Reference proteome</keyword>
<reference evidence="8" key="1">
    <citation type="submission" date="2017-08" db="EMBL/GenBank/DDBJ databases">
        <authorList>
            <person name="Varghese N."/>
            <person name="Submissions S."/>
        </authorList>
    </citation>
    <scope>NUCLEOTIDE SEQUENCE [LARGE SCALE GENOMIC DNA]</scope>
    <source>
        <strain evidence="8">DSM 23173</strain>
    </source>
</reference>
<evidence type="ECO:0000256" key="5">
    <source>
        <dbReference type="ARBA" id="ARBA00023136"/>
    </source>
</evidence>
<feature type="transmembrane region" description="Helical" evidence="6">
    <location>
        <begin position="39"/>
        <end position="63"/>
    </location>
</feature>
<gene>
    <name evidence="7" type="ORF">SAMN05878391_1773</name>
</gene>
<evidence type="ECO:0000256" key="4">
    <source>
        <dbReference type="ARBA" id="ARBA00022989"/>
    </source>
</evidence>
<dbReference type="InterPro" id="IPR001123">
    <property type="entry name" value="LeuE-type"/>
</dbReference>
<protein>
    <submittedName>
        <fullName evidence="7">RhtB (Resistance to homoserine/threonine) family protein</fullName>
    </submittedName>
</protein>
<dbReference type="PIRSF" id="PIRSF006324">
    <property type="entry name" value="LeuE"/>
    <property type="match status" value="1"/>
</dbReference>
<sequence>MLEQLISYVIVVTVLAMVPGADMMIIMKNTLALSRSAGRVTLAGIIAGHLFWLVISVVGLAVIIAGSPLLFNAIKYAGALYLIYIGVQSMRAGVLVPRQSLEHIDTLSAPVSRKSLQQSFRQGFVANLLNPKVLILYMTIIPQFVAGSAETALGYNQQIVLLALILIGISIIWFLLVVELVNLLKRWMKSYVFQNWLSKGAGLIIILFGLRTIFFG</sequence>
<accession>A0A285UQD4</accession>
<name>A0A285UQD4_9STAP</name>
<organism evidence="7 8">
    <name type="scientific">Salinicoccus kekensis</name>
    <dbReference type="NCBI Taxonomy" id="714307"/>
    <lineage>
        <taxon>Bacteria</taxon>
        <taxon>Bacillati</taxon>
        <taxon>Bacillota</taxon>
        <taxon>Bacilli</taxon>
        <taxon>Bacillales</taxon>
        <taxon>Staphylococcaceae</taxon>
        <taxon>Salinicoccus</taxon>
    </lineage>
</organism>
<evidence type="ECO:0000256" key="2">
    <source>
        <dbReference type="ARBA" id="ARBA00022475"/>
    </source>
</evidence>
<feature type="transmembrane region" description="Helical" evidence="6">
    <location>
        <begin position="158"/>
        <end position="184"/>
    </location>
</feature>